<feature type="chain" id="PRO_5041900948" evidence="3">
    <location>
        <begin position="25"/>
        <end position="458"/>
    </location>
</feature>
<feature type="region of interest" description="Disordered" evidence="2">
    <location>
        <begin position="26"/>
        <end position="65"/>
    </location>
</feature>
<dbReference type="PANTHER" id="PTHR23259">
    <property type="entry name" value="RIDDLE"/>
    <property type="match status" value="1"/>
</dbReference>
<dbReference type="AlphaFoldDB" id="A0AAD4N5L0"/>
<evidence type="ECO:0000256" key="1">
    <source>
        <dbReference type="ARBA" id="ARBA00023157"/>
    </source>
</evidence>
<keyword evidence="5" id="KW-1185">Reference proteome</keyword>
<evidence type="ECO:0000256" key="2">
    <source>
        <dbReference type="SAM" id="MobiDB-lite"/>
    </source>
</evidence>
<protein>
    <submittedName>
        <fullName evidence="4">Zonadhesin-like</fullName>
    </submittedName>
</protein>
<feature type="compositionally biased region" description="Basic residues" evidence="2">
    <location>
        <begin position="26"/>
        <end position="39"/>
    </location>
</feature>
<dbReference type="Proteomes" id="UP001201812">
    <property type="component" value="Unassembled WGS sequence"/>
</dbReference>
<sequence>MMGSVRKTAIRVALVTVVLLLAEASHHKKHHKHVPHKKPATADDVQSTIPPPIHNKAKHESDPASMELTASIKTIEALDEEPENETDGPLERSAPVENAPVASKPLVSLKAGKRRVLDKYKHGGMNLTKLPLPKEGGVANRNVPLFDYLQLGCAEWEGDCEFMYNNASSCDKMVPICKYGYFRSKDGEYCVADDDCYIECAGISEKPVPTSKPPSPSKCGENEEFAQCPQCPDAWCEIITNPWTRECDQREDCYRNENITSNYCRLRPRCQCKKGYVRKYPGSGQKCVPEASCFDEPCKENEHWDRCPRCADLNCGNVHIKNVTERHAPGFCYKAQCLCNEGYVRETARGGAPCIPVEKCINCKANEHYNDCPKCEDLQCELLQPANGRKPAASKPLGQSHLIKGVTYCAPPGCKCNKGYARVKGKEGCIPENECPNLPKDYKPGTFSYFFSRTINNV</sequence>
<reference evidence="4" key="1">
    <citation type="submission" date="2022-01" db="EMBL/GenBank/DDBJ databases">
        <title>Genome Sequence Resource for Two Populations of Ditylenchus destructor, the Migratory Endoparasitic Phytonematode.</title>
        <authorList>
            <person name="Zhang H."/>
            <person name="Lin R."/>
            <person name="Xie B."/>
        </authorList>
    </citation>
    <scope>NUCLEOTIDE SEQUENCE</scope>
    <source>
        <strain evidence="4">BazhouSP</strain>
    </source>
</reference>
<evidence type="ECO:0000313" key="4">
    <source>
        <dbReference type="EMBL" id="KAI1718968.1"/>
    </source>
</evidence>
<gene>
    <name evidence="4" type="ORF">DdX_06083</name>
</gene>
<keyword evidence="3" id="KW-0732">Signal</keyword>
<organism evidence="4 5">
    <name type="scientific">Ditylenchus destructor</name>
    <dbReference type="NCBI Taxonomy" id="166010"/>
    <lineage>
        <taxon>Eukaryota</taxon>
        <taxon>Metazoa</taxon>
        <taxon>Ecdysozoa</taxon>
        <taxon>Nematoda</taxon>
        <taxon>Chromadorea</taxon>
        <taxon>Rhabditida</taxon>
        <taxon>Tylenchina</taxon>
        <taxon>Tylenchomorpha</taxon>
        <taxon>Sphaerularioidea</taxon>
        <taxon>Anguinidae</taxon>
        <taxon>Anguininae</taxon>
        <taxon>Ditylenchus</taxon>
    </lineage>
</organism>
<accession>A0AAD4N5L0</accession>
<dbReference type="PANTHER" id="PTHR23259:SF82">
    <property type="entry name" value="SERINE PROTEASE INHIBITOR 1 PROTEIN"/>
    <property type="match status" value="1"/>
</dbReference>
<evidence type="ECO:0000256" key="3">
    <source>
        <dbReference type="SAM" id="SignalP"/>
    </source>
</evidence>
<evidence type="ECO:0000313" key="5">
    <source>
        <dbReference type="Proteomes" id="UP001201812"/>
    </source>
</evidence>
<comment type="caution">
    <text evidence="4">The sequence shown here is derived from an EMBL/GenBank/DDBJ whole genome shotgun (WGS) entry which is preliminary data.</text>
</comment>
<dbReference type="EMBL" id="JAKKPZ010000007">
    <property type="protein sequence ID" value="KAI1718968.1"/>
    <property type="molecule type" value="Genomic_DNA"/>
</dbReference>
<keyword evidence="1" id="KW-1015">Disulfide bond</keyword>
<dbReference type="InterPro" id="IPR051368">
    <property type="entry name" value="SerProtInhib-TIL_Domain"/>
</dbReference>
<feature type="region of interest" description="Disordered" evidence="2">
    <location>
        <begin position="80"/>
        <end position="101"/>
    </location>
</feature>
<proteinExistence type="predicted"/>
<feature type="signal peptide" evidence="3">
    <location>
        <begin position="1"/>
        <end position="24"/>
    </location>
</feature>
<name>A0AAD4N5L0_9BILA</name>
<dbReference type="Gene3D" id="2.10.25.10">
    <property type="entry name" value="Laminin"/>
    <property type="match status" value="3"/>
</dbReference>